<dbReference type="Pfam" id="PF14076">
    <property type="entry name" value="DUF4258"/>
    <property type="match status" value="1"/>
</dbReference>
<keyword evidence="1" id="KW-0472">Membrane</keyword>
<feature type="transmembrane region" description="Helical" evidence="1">
    <location>
        <begin position="6"/>
        <end position="22"/>
    </location>
</feature>
<sequence>MKPAKVVFSLLIVIGFFFVFILKRWKEPLQHEAFDRHPATVYYTKHALCRMDCRHISKDEIAEIMEKGSINFNKSNRADRPCPTFALQGRTTSGENIRVIFAQCTDETKVITCYNLEEDFECHCPGDEKKNNN</sequence>
<organism evidence="2 3">
    <name type="scientific">Flavisolibacter ginsenosidimutans</name>
    <dbReference type="NCBI Taxonomy" id="661481"/>
    <lineage>
        <taxon>Bacteria</taxon>
        <taxon>Pseudomonadati</taxon>
        <taxon>Bacteroidota</taxon>
        <taxon>Chitinophagia</taxon>
        <taxon>Chitinophagales</taxon>
        <taxon>Chitinophagaceae</taxon>
        <taxon>Flavisolibacter</taxon>
    </lineage>
</organism>
<dbReference type="OrthoDB" id="669525at2"/>
<evidence type="ECO:0000313" key="3">
    <source>
        <dbReference type="Proteomes" id="UP000321204"/>
    </source>
</evidence>
<reference evidence="2 3" key="1">
    <citation type="journal article" date="2015" name="Int. J. Syst. Evol. Microbiol.">
        <title>Flavisolibacter ginsenosidimutans sp. nov., with ginsenoside-converting activity isolated from soil used for cultivating ginseng.</title>
        <authorList>
            <person name="Zhao Y."/>
            <person name="Liu Q."/>
            <person name="Kang M.S."/>
            <person name="Jin F."/>
            <person name="Yu H."/>
            <person name="Im W.T."/>
        </authorList>
    </citation>
    <scope>NUCLEOTIDE SEQUENCE [LARGE SCALE GENOMIC DNA]</scope>
    <source>
        <strain evidence="2 3">Gsoil 636</strain>
    </source>
</reference>
<accession>A0A5B8UGL8</accession>
<proteinExistence type="predicted"/>
<dbReference type="InterPro" id="IPR025354">
    <property type="entry name" value="DUF4258"/>
</dbReference>
<dbReference type="EMBL" id="CP042433">
    <property type="protein sequence ID" value="QEC55466.1"/>
    <property type="molecule type" value="Genomic_DNA"/>
</dbReference>
<dbReference type="AlphaFoldDB" id="A0A5B8UGL8"/>
<protein>
    <submittedName>
        <fullName evidence="2">DUF4258 domain-containing protein</fullName>
    </submittedName>
</protein>
<name>A0A5B8UGL8_9BACT</name>
<gene>
    <name evidence="2" type="ORF">FSB75_05960</name>
</gene>
<keyword evidence="3" id="KW-1185">Reference proteome</keyword>
<evidence type="ECO:0000256" key="1">
    <source>
        <dbReference type="SAM" id="Phobius"/>
    </source>
</evidence>
<dbReference type="Proteomes" id="UP000321204">
    <property type="component" value="Chromosome"/>
</dbReference>
<keyword evidence="1" id="KW-1133">Transmembrane helix</keyword>
<dbReference type="KEGG" id="fgg:FSB75_05960"/>
<evidence type="ECO:0000313" key="2">
    <source>
        <dbReference type="EMBL" id="QEC55466.1"/>
    </source>
</evidence>
<dbReference type="RefSeq" id="WP_146784218.1">
    <property type="nucleotide sequence ID" value="NZ_BAABIO010000002.1"/>
</dbReference>
<keyword evidence="1" id="KW-0812">Transmembrane</keyword>